<accession>A0A8R7TNM7</accession>
<organism evidence="1 2">
    <name type="scientific">Triticum urartu</name>
    <name type="common">Red wild einkorn</name>
    <name type="synonym">Crithodium urartu</name>
    <dbReference type="NCBI Taxonomy" id="4572"/>
    <lineage>
        <taxon>Eukaryota</taxon>
        <taxon>Viridiplantae</taxon>
        <taxon>Streptophyta</taxon>
        <taxon>Embryophyta</taxon>
        <taxon>Tracheophyta</taxon>
        <taxon>Spermatophyta</taxon>
        <taxon>Magnoliopsida</taxon>
        <taxon>Liliopsida</taxon>
        <taxon>Poales</taxon>
        <taxon>Poaceae</taxon>
        <taxon>BOP clade</taxon>
        <taxon>Pooideae</taxon>
        <taxon>Triticodae</taxon>
        <taxon>Triticeae</taxon>
        <taxon>Triticinae</taxon>
        <taxon>Triticum</taxon>
    </lineage>
</organism>
<proteinExistence type="predicted"/>
<evidence type="ECO:0000313" key="2">
    <source>
        <dbReference type="Proteomes" id="UP000015106"/>
    </source>
</evidence>
<reference evidence="1" key="3">
    <citation type="submission" date="2022-06" db="UniProtKB">
        <authorList>
            <consortium name="EnsemblPlants"/>
        </authorList>
    </citation>
    <scope>IDENTIFICATION</scope>
</reference>
<dbReference type="Proteomes" id="UP000015106">
    <property type="component" value="Chromosome 2"/>
</dbReference>
<evidence type="ECO:0000313" key="1">
    <source>
        <dbReference type="EnsemblPlants" id="TuG1812G0200005333.01.T01.cds241077"/>
    </source>
</evidence>
<dbReference type="EnsemblPlants" id="TuG1812G0200005333.01.T01">
    <property type="protein sequence ID" value="TuG1812G0200005333.01.T01.cds241077"/>
    <property type="gene ID" value="TuG1812G0200005333.01"/>
</dbReference>
<dbReference type="Gramene" id="TuG1812G0200005333.01.T01">
    <property type="protein sequence ID" value="TuG1812G0200005333.01.T01.cds241077"/>
    <property type="gene ID" value="TuG1812G0200005333.01"/>
</dbReference>
<sequence>MTHTDLSLENVHVRASTQACLLCHMDGGFRGQIYAPALSSMTLRRLCGTQ</sequence>
<name>A0A8R7TNM7_TRIUA</name>
<keyword evidence="2" id="KW-1185">Reference proteome</keyword>
<reference evidence="2" key="1">
    <citation type="journal article" date="2013" name="Nature">
        <title>Draft genome of the wheat A-genome progenitor Triticum urartu.</title>
        <authorList>
            <person name="Ling H.Q."/>
            <person name="Zhao S."/>
            <person name="Liu D."/>
            <person name="Wang J."/>
            <person name="Sun H."/>
            <person name="Zhang C."/>
            <person name="Fan H."/>
            <person name="Li D."/>
            <person name="Dong L."/>
            <person name="Tao Y."/>
            <person name="Gao C."/>
            <person name="Wu H."/>
            <person name="Li Y."/>
            <person name="Cui Y."/>
            <person name="Guo X."/>
            <person name="Zheng S."/>
            <person name="Wang B."/>
            <person name="Yu K."/>
            <person name="Liang Q."/>
            <person name="Yang W."/>
            <person name="Lou X."/>
            <person name="Chen J."/>
            <person name="Feng M."/>
            <person name="Jian J."/>
            <person name="Zhang X."/>
            <person name="Luo G."/>
            <person name="Jiang Y."/>
            <person name="Liu J."/>
            <person name="Wang Z."/>
            <person name="Sha Y."/>
            <person name="Zhang B."/>
            <person name="Wu H."/>
            <person name="Tang D."/>
            <person name="Shen Q."/>
            <person name="Xue P."/>
            <person name="Zou S."/>
            <person name="Wang X."/>
            <person name="Liu X."/>
            <person name="Wang F."/>
            <person name="Yang Y."/>
            <person name="An X."/>
            <person name="Dong Z."/>
            <person name="Zhang K."/>
            <person name="Zhang X."/>
            <person name="Luo M.C."/>
            <person name="Dvorak J."/>
            <person name="Tong Y."/>
            <person name="Wang J."/>
            <person name="Yang H."/>
            <person name="Li Z."/>
            <person name="Wang D."/>
            <person name="Zhang A."/>
            <person name="Wang J."/>
        </authorList>
    </citation>
    <scope>NUCLEOTIDE SEQUENCE</scope>
    <source>
        <strain evidence="2">cv. G1812</strain>
    </source>
</reference>
<reference evidence="1" key="2">
    <citation type="submission" date="2018-03" db="EMBL/GenBank/DDBJ databases">
        <title>The Triticum urartu genome reveals the dynamic nature of wheat genome evolution.</title>
        <authorList>
            <person name="Ling H."/>
            <person name="Ma B."/>
            <person name="Shi X."/>
            <person name="Liu H."/>
            <person name="Dong L."/>
            <person name="Sun H."/>
            <person name="Cao Y."/>
            <person name="Gao Q."/>
            <person name="Zheng S."/>
            <person name="Li Y."/>
            <person name="Yu Y."/>
            <person name="Du H."/>
            <person name="Qi M."/>
            <person name="Li Y."/>
            <person name="Yu H."/>
            <person name="Cui Y."/>
            <person name="Wang N."/>
            <person name="Chen C."/>
            <person name="Wu H."/>
            <person name="Zhao Y."/>
            <person name="Zhang J."/>
            <person name="Li Y."/>
            <person name="Zhou W."/>
            <person name="Zhang B."/>
            <person name="Hu W."/>
            <person name="Eijk M."/>
            <person name="Tang J."/>
            <person name="Witsenboer H."/>
            <person name="Zhao S."/>
            <person name="Li Z."/>
            <person name="Zhang A."/>
            <person name="Wang D."/>
            <person name="Liang C."/>
        </authorList>
    </citation>
    <scope>NUCLEOTIDE SEQUENCE [LARGE SCALE GENOMIC DNA]</scope>
    <source>
        <strain evidence="1">cv. G1812</strain>
    </source>
</reference>
<protein>
    <submittedName>
        <fullName evidence="1">Uncharacterized protein</fullName>
    </submittedName>
</protein>
<dbReference type="AlphaFoldDB" id="A0A8R7TNM7"/>